<dbReference type="AlphaFoldDB" id="A0A4R1S232"/>
<dbReference type="Gene3D" id="1.10.1220.10">
    <property type="entry name" value="Met repressor-like"/>
    <property type="match status" value="1"/>
</dbReference>
<feature type="domain" description="Ribbon-helix-helix protein CopG" evidence="1">
    <location>
        <begin position="4"/>
        <end position="43"/>
    </location>
</feature>
<comment type="caution">
    <text evidence="2">The sequence shown here is derived from an EMBL/GenBank/DDBJ whole genome shotgun (WGS) entry which is preliminary data.</text>
</comment>
<dbReference type="SUPFAM" id="SSF47598">
    <property type="entry name" value="Ribbon-helix-helix"/>
    <property type="match status" value="1"/>
</dbReference>
<dbReference type="Proteomes" id="UP000295008">
    <property type="component" value="Unassembled WGS sequence"/>
</dbReference>
<dbReference type="GO" id="GO:0006355">
    <property type="term" value="P:regulation of DNA-templated transcription"/>
    <property type="evidence" value="ECO:0007669"/>
    <property type="project" value="InterPro"/>
</dbReference>
<dbReference type="OrthoDB" id="1634058at2"/>
<dbReference type="CDD" id="cd22231">
    <property type="entry name" value="RHH_NikR_HicB-like"/>
    <property type="match status" value="1"/>
</dbReference>
<gene>
    <name evidence="2" type="ORF">EDC14_100573</name>
</gene>
<organism evidence="2 3">
    <name type="scientific">Hydrogenispora ethanolica</name>
    <dbReference type="NCBI Taxonomy" id="1082276"/>
    <lineage>
        <taxon>Bacteria</taxon>
        <taxon>Bacillati</taxon>
        <taxon>Bacillota</taxon>
        <taxon>Hydrogenispora</taxon>
    </lineage>
</organism>
<protein>
    <submittedName>
        <fullName evidence="2">CopG family transcriptional regulator</fullName>
    </submittedName>
</protein>
<dbReference type="InterPro" id="IPR002145">
    <property type="entry name" value="CopG"/>
</dbReference>
<dbReference type="RefSeq" id="WP_132013369.1">
    <property type="nucleotide sequence ID" value="NZ_SLUN01000005.1"/>
</dbReference>
<accession>A0A4R1S232</accession>
<dbReference type="EMBL" id="SLUN01000005">
    <property type="protein sequence ID" value="TCL73211.1"/>
    <property type="molecule type" value="Genomic_DNA"/>
</dbReference>
<evidence type="ECO:0000313" key="2">
    <source>
        <dbReference type="EMBL" id="TCL73211.1"/>
    </source>
</evidence>
<sequence length="90" mass="10592">MQAKRIAVSMPESLLQEVDGIVRRETGNRSAFVREAVLLLIEERRQRERFEKYRIAYQKMGKLNLLLAEDGMEAVSQELESYENYLAKRE</sequence>
<keyword evidence="3" id="KW-1185">Reference proteome</keyword>
<dbReference type="InterPro" id="IPR010985">
    <property type="entry name" value="Ribbon_hlx_hlx"/>
</dbReference>
<dbReference type="Pfam" id="PF01402">
    <property type="entry name" value="RHH_1"/>
    <property type="match status" value="1"/>
</dbReference>
<dbReference type="InterPro" id="IPR013321">
    <property type="entry name" value="Arc_rbn_hlx_hlx"/>
</dbReference>
<reference evidence="2 3" key="1">
    <citation type="submission" date="2019-03" db="EMBL/GenBank/DDBJ databases">
        <title>Genomic Encyclopedia of Type Strains, Phase IV (KMG-IV): sequencing the most valuable type-strain genomes for metagenomic binning, comparative biology and taxonomic classification.</title>
        <authorList>
            <person name="Goeker M."/>
        </authorList>
    </citation>
    <scope>NUCLEOTIDE SEQUENCE [LARGE SCALE GENOMIC DNA]</scope>
    <source>
        <strain evidence="2 3">LX-B</strain>
    </source>
</reference>
<name>A0A4R1S232_HYDET</name>
<proteinExistence type="predicted"/>
<evidence type="ECO:0000313" key="3">
    <source>
        <dbReference type="Proteomes" id="UP000295008"/>
    </source>
</evidence>
<evidence type="ECO:0000259" key="1">
    <source>
        <dbReference type="Pfam" id="PF01402"/>
    </source>
</evidence>